<dbReference type="Proteomes" id="UP000032673">
    <property type="component" value="Unassembled WGS sequence"/>
</dbReference>
<proteinExistence type="predicted"/>
<accession>A0A6N3T8S0</accession>
<protein>
    <submittedName>
        <fullName evidence="2">Uncharacterized protein</fullName>
    </submittedName>
</protein>
<sequence length="115" mass="13094">MNSQKGCLFIYSGSPIFYDFYNFCYLTTRPFPGHFHELIEQDATGMQPAKEITRILAGNPLYIMSREPALAGENTDVRRILYQKLDTDYHLVFKAPQGDTSLTLYQLNTPAAAIH</sequence>
<organism evidence="2 4">
    <name type="scientific">Acetobacter indonesiensis</name>
    <dbReference type="NCBI Taxonomy" id="104101"/>
    <lineage>
        <taxon>Bacteria</taxon>
        <taxon>Pseudomonadati</taxon>
        <taxon>Pseudomonadota</taxon>
        <taxon>Alphaproteobacteria</taxon>
        <taxon>Acetobacterales</taxon>
        <taxon>Acetobacteraceae</taxon>
        <taxon>Acetobacter</taxon>
    </lineage>
</organism>
<reference evidence="1 3" key="1">
    <citation type="submission" date="2012-11" db="EMBL/GenBank/DDBJ databases">
        <title>Whole genome sequence of Acetobacter indonesiensis 5H-1.</title>
        <authorList>
            <person name="Azuma Y."/>
            <person name="Higashiura N."/>
            <person name="Hirakawa H."/>
            <person name="Matsushita K."/>
        </authorList>
    </citation>
    <scope>NUCLEOTIDE SEQUENCE [LARGE SCALE GENOMIC DNA]</scope>
    <source>
        <strain evidence="1 3">5H-1</strain>
    </source>
</reference>
<dbReference type="AlphaFoldDB" id="A0A6N3T8S0"/>
<reference evidence="2 4" key="2">
    <citation type="submission" date="2019-07" db="EMBL/GenBank/DDBJ databases">
        <title>Whole genome shotgun sequence of Acetobacter indonesiensis NBRC 16471.</title>
        <authorList>
            <person name="Hosoyama A."/>
            <person name="Uohara A."/>
            <person name="Ohji S."/>
            <person name="Ichikawa N."/>
        </authorList>
    </citation>
    <scope>NUCLEOTIDE SEQUENCE [LARGE SCALE GENOMIC DNA]</scope>
    <source>
        <strain evidence="2 4">NBRC 16471</strain>
    </source>
</reference>
<comment type="caution">
    <text evidence="2">The sequence shown here is derived from an EMBL/GenBank/DDBJ whole genome shotgun (WGS) entry which is preliminary data.</text>
</comment>
<gene>
    <name evidence="1" type="ORF">Abin_021_045</name>
    <name evidence="2" type="ORF">AIN02nite_24330</name>
</gene>
<dbReference type="EMBL" id="BJXQ01000017">
    <property type="protein sequence ID" value="GEN04408.1"/>
    <property type="molecule type" value="Genomic_DNA"/>
</dbReference>
<evidence type="ECO:0000313" key="4">
    <source>
        <dbReference type="Proteomes" id="UP000321104"/>
    </source>
</evidence>
<dbReference type="Proteomes" id="UP000321104">
    <property type="component" value="Unassembled WGS sequence"/>
</dbReference>
<name>A0A6N3T8S0_9PROT</name>
<dbReference type="EMBL" id="BAMW01000021">
    <property type="protein sequence ID" value="GAN63134.1"/>
    <property type="molecule type" value="Genomic_DNA"/>
</dbReference>
<evidence type="ECO:0000313" key="2">
    <source>
        <dbReference type="EMBL" id="GEN04408.1"/>
    </source>
</evidence>
<evidence type="ECO:0000313" key="1">
    <source>
        <dbReference type="EMBL" id="GAN63134.1"/>
    </source>
</evidence>
<keyword evidence="3" id="KW-1185">Reference proteome</keyword>
<evidence type="ECO:0000313" key="3">
    <source>
        <dbReference type="Proteomes" id="UP000032673"/>
    </source>
</evidence>